<dbReference type="AlphaFoldDB" id="A0AAV3ZTU3"/>
<name>A0AAV3ZTU3_9GAST</name>
<dbReference type="EMBL" id="BLXT01002816">
    <property type="protein sequence ID" value="GFN97833.1"/>
    <property type="molecule type" value="Genomic_DNA"/>
</dbReference>
<accession>A0AAV3ZTU3</accession>
<proteinExistence type="predicted"/>
<organism evidence="1 2">
    <name type="scientific">Plakobranchus ocellatus</name>
    <dbReference type="NCBI Taxonomy" id="259542"/>
    <lineage>
        <taxon>Eukaryota</taxon>
        <taxon>Metazoa</taxon>
        <taxon>Spiralia</taxon>
        <taxon>Lophotrochozoa</taxon>
        <taxon>Mollusca</taxon>
        <taxon>Gastropoda</taxon>
        <taxon>Heterobranchia</taxon>
        <taxon>Euthyneura</taxon>
        <taxon>Panpulmonata</taxon>
        <taxon>Sacoglossa</taxon>
        <taxon>Placobranchoidea</taxon>
        <taxon>Plakobranchidae</taxon>
        <taxon>Plakobranchus</taxon>
    </lineage>
</organism>
<gene>
    <name evidence="1" type="ORF">PoB_002433900</name>
</gene>
<evidence type="ECO:0000313" key="2">
    <source>
        <dbReference type="Proteomes" id="UP000735302"/>
    </source>
</evidence>
<protein>
    <submittedName>
        <fullName evidence="1">Uncharacterized protein</fullName>
    </submittedName>
</protein>
<keyword evidence="2" id="KW-1185">Reference proteome</keyword>
<reference evidence="1 2" key="1">
    <citation type="journal article" date="2021" name="Elife">
        <title>Chloroplast acquisition without the gene transfer in kleptoplastic sea slugs, Plakobranchus ocellatus.</title>
        <authorList>
            <person name="Maeda T."/>
            <person name="Takahashi S."/>
            <person name="Yoshida T."/>
            <person name="Shimamura S."/>
            <person name="Takaki Y."/>
            <person name="Nagai Y."/>
            <person name="Toyoda A."/>
            <person name="Suzuki Y."/>
            <person name="Arimoto A."/>
            <person name="Ishii H."/>
            <person name="Satoh N."/>
            <person name="Nishiyama T."/>
            <person name="Hasebe M."/>
            <person name="Maruyama T."/>
            <person name="Minagawa J."/>
            <person name="Obokata J."/>
            <person name="Shigenobu S."/>
        </authorList>
    </citation>
    <scope>NUCLEOTIDE SEQUENCE [LARGE SCALE GENOMIC DNA]</scope>
</reference>
<comment type="caution">
    <text evidence="1">The sequence shown here is derived from an EMBL/GenBank/DDBJ whole genome shotgun (WGS) entry which is preliminary data.</text>
</comment>
<dbReference type="Proteomes" id="UP000735302">
    <property type="component" value="Unassembled WGS sequence"/>
</dbReference>
<sequence>MVDWLAFVHVARLQQGDLRLTGFLQASASVARLNLQRIDSCRLQGGLANYNVLCNEDEEEEEEDKIQMDHEE</sequence>
<evidence type="ECO:0000313" key="1">
    <source>
        <dbReference type="EMBL" id="GFN97833.1"/>
    </source>
</evidence>